<dbReference type="GO" id="GO:0043565">
    <property type="term" value="F:sequence-specific DNA binding"/>
    <property type="evidence" value="ECO:0007669"/>
    <property type="project" value="InterPro"/>
</dbReference>
<dbReference type="GO" id="GO:0006351">
    <property type="term" value="P:DNA-templated transcription"/>
    <property type="evidence" value="ECO:0007669"/>
    <property type="project" value="InterPro"/>
</dbReference>
<dbReference type="Proteomes" id="UP001187192">
    <property type="component" value="Unassembled WGS sequence"/>
</dbReference>
<proteinExistence type="predicted"/>
<evidence type="ECO:0000313" key="2">
    <source>
        <dbReference type="EMBL" id="GMN54363.1"/>
    </source>
</evidence>
<dbReference type="InterPro" id="IPR051886">
    <property type="entry name" value="Seed_Dev/Stress_Resp_Reg"/>
</dbReference>
<name>A0AA88AGA6_FICCA</name>
<dbReference type="PROSITE" id="PS51806">
    <property type="entry name" value="DOG1"/>
    <property type="match status" value="1"/>
</dbReference>
<dbReference type="AlphaFoldDB" id="A0AA88AGA6"/>
<keyword evidence="3" id="KW-1185">Reference proteome</keyword>
<dbReference type="InterPro" id="IPR025422">
    <property type="entry name" value="TGA_domain"/>
</dbReference>
<gene>
    <name evidence="2" type="ORF">TIFTF001_023495</name>
</gene>
<evidence type="ECO:0000259" key="1">
    <source>
        <dbReference type="PROSITE" id="PS51806"/>
    </source>
</evidence>
<dbReference type="PANTHER" id="PTHR46354">
    <property type="entry name" value="DOG1 DOMAIN-CONTAINING PROTEIN"/>
    <property type="match status" value="1"/>
</dbReference>
<dbReference type="PANTHER" id="PTHR46354:SF12">
    <property type="entry name" value="DNA-BINDING PROTEIN-LIKE PROTEIN"/>
    <property type="match status" value="1"/>
</dbReference>
<dbReference type="EMBL" id="BTGU01000051">
    <property type="protein sequence ID" value="GMN54363.1"/>
    <property type="molecule type" value="Genomic_DNA"/>
</dbReference>
<reference evidence="2" key="1">
    <citation type="submission" date="2023-07" db="EMBL/GenBank/DDBJ databases">
        <title>draft genome sequence of fig (Ficus carica).</title>
        <authorList>
            <person name="Takahashi T."/>
            <person name="Nishimura K."/>
        </authorList>
    </citation>
    <scope>NUCLEOTIDE SEQUENCE</scope>
</reference>
<sequence length="234" mass="26431">MNGGGGGGGGFSNFYETWLNQLHHLVRQLTAAPRPPTTPDHHCDLDELVGKVMSHYAEYYRVKSVAAERDPLAMFATPWASALERSLHWIADWRPTTVFHLVYSESSILFESHIIDILRGLRTGDLGDLSSSQFRRVSELQCDTVREENAIMEEFSEWQDSASELVNARADVNEKIGRLVTTLRKADDLRLRTVRSVVELLTPQQAVEFLIAAAELQFGVRSWGVDHDRHRGSQ</sequence>
<protein>
    <recommendedName>
        <fullName evidence="1">DOG1 domain-containing protein</fullName>
    </recommendedName>
</protein>
<evidence type="ECO:0000313" key="3">
    <source>
        <dbReference type="Proteomes" id="UP001187192"/>
    </source>
</evidence>
<dbReference type="Pfam" id="PF14144">
    <property type="entry name" value="DOG1"/>
    <property type="match status" value="1"/>
</dbReference>
<comment type="caution">
    <text evidence="2">The sequence shown here is derived from an EMBL/GenBank/DDBJ whole genome shotgun (WGS) entry which is preliminary data.</text>
</comment>
<feature type="domain" description="DOG1" evidence="1">
    <location>
        <begin position="8"/>
        <end position="230"/>
    </location>
</feature>
<accession>A0AA88AGA6</accession>
<organism evidence="2 3">
    <name type="scientific">Ficus carica</name>
    <name type="common">Common fig</name>
    <dbReference type="NCBI Taxonomy" id="3494"/>
    <lineage>
        <taxon>Eukaryota</taxon>
        <taxon>Viridiplantae</taxon>
        <taxon>Streptophyta</taxon>
        <taxon>Embryophyta</taxon>
        <taxon>Tracheophyta</taxon>
        <taxon>Spermatophyta</taxon>
        <taxon>Magnoliopsida</taxon>
        <taxon>eudicotyledons</taxon>
        <taxon>Gunneridae</taxon>
        <taxon>Pentapetalae</taxon>
        <taxon>rosids</taxon>
        <taxon>fabids</taxon>
        <taxon>Rosales</taxon>
        <taxon>Moraceae</taxon>
        <taxon>Ficeae</taxon>
        <taxon>Ficus</taxon>
    </lineage>
</organism>